<protein>
    <submittedName>
        <fullName evidence="1">Uncharacterized protein</fullName>
    </submittedName>
</protein>
<organism evidence="1 2">
    <name type="scientific">Mycolicibacterium aromaticivorans JS19b1 = JCM 16368</name>
    <dbReference type="NCBI Taxonomy" id="1440774"/>
    <lineage>
        <taxon>Bacteria</taxon>
        <taxon>Bacillati</taxon>
        <taxon>Actinomycetota</taxon>
        <taxon>Actinomycetes</taxon>
        <taxon>Mycobacteriales</taxon>
        <taxon>Mycobacteriaceae</taxon>
        <taxon>Mycolicibacterium</taxon>
    </lineage>
</organism>
<evidence type="ECO:0000313" key="1">
    <source>
        <dbReference type="EMBL" id="KDE96930.1"/>
    </source>
</evidence>
<dbReference type="InterPro" id="IPR028953">
    <property type="entry name" value="Imm_IFT-like"/>
</dbReference>
<gene>
    <name evidence="1" type="ORF">Y900_030315</name>
</gene>
<proteinExistence type="predicted"/>
<dbReference type="OrthoDB" id="4726045at2"/>
<reference evidence="1" key="1">
    <citation type="submission" date="2014-05" db="EMBL/GenBank/DDBJ databases">
        <title>Genome sequence of Mycobacterium aromaticivorans strain JS19b1T (= DSM 45407T).</title>
        <authorList>
            <person name="Kwak Y."/>
            <person name="Park G.-S."/>
            <person name="Li Q.X."/>
            <person name="Lee S.-E."/>
            <person name="Shin J.-H."/>
        </authorList>
    </citation>
    <scope>NUCLEOTIDE SEQUENCE [LARGE SCALE GENOMIC DNA]</scope>
    <source>
        <strain evidence="1">JS19b1</strain>
    </source>
</reference>
<sequence>MIATTAPHQYFWRRGASIIVGDVPPTQFDLSPECLGWAQLARYRWDVAAAVLRRPGEPGYGFRGAPGGRVEMIELVDDGPGERILYAADATVMECFVFTVVGDDVRDDLDLPYLEFPSGPADIAPHYHLGEGVNGSRTLFRRDSPVAATPGDHANLSALVPLSHCLGYSLDELKQSFLHQGGAPLLRGGRYAPRK</sequence>
<name>A0A064C9C4_9MYCO</name>
<dbReference type="STRING" id="1440774.Y900_030315"/>
<comment type="caution">
    <text evidence="1">The sequence shown here is derived from an EMBL/GenBank/DDBJ whole genome shotgun (WGS) entry which is preliminary data.</text>
</comment>
<dbReference type="Proteomes" id="UP000022835">
    <property type="component" value="Unassembled WGS sequence"/>
</dbReference>
<dbReference type="eggNOG" id="ENOG5031UZU">
    <property type="taxonomic scope" value="Bacteria"/>
</dbReference>
<dbReference type="EMBL" id="JALN02000003">
    <property type="protein sequence ID" value="KDE96930.1"/>
    <property type="molecule type" value="Genomic_DNA"/>
</dbReference>
<accession>A0A064C9C4</accession>
<keyword evidence="2" id="KW-1185">Reference proteome</keyword>
<evidence type="ECO:0000313" key="2">
    <source>
        <dbReference type="Proteomes" id="UP000022835"/>
    </source>
</evidence>
<dbReference type="Pfam" id="PF15598">
    <property type="entry name" value="Imm61"/>
    <property type="match status" value="1"/>
</dbReference>
<dbReference type="AlphaFoldDB" id="A0A064C9C4"/>